<evidence type="ECO:0000313" key="11">
    <source>
        <dbReference type="Proteomes" id="UP000762676"/>
    </source>
</evidence>
<keyword evidence="3 8" id="KW-1133">Transmembrane helix</keyword>
<keyword evidence="7" id="KW-0807">Transducer</keyword>
<sequence length="165" mass="18034">MENTRTILLLSQLTSTTPVTPPLVANTRPLDSAHDRPESNLAGLAVTVTLQQLQNGLASFNNTTDIDALLVDKLGPRRKDMVSAVLLTIVYSVIFLSGVIGNVCTCLVIARTHSMQTTTNYYLFSLAVSDLLLILIGRSYVGEMKERMCAGIRSYYYACSNSVIE</sequence>
<dbReference type="PRINTS" id="PR00237">
    <property type="entry name" value="GPCRRHODOPSN"/>
</dbReference>
<evidence type="ECO:0000256" key="5">
    <source>
        <dbReference type="ARBA" id="ARBA00023136"/>
    </source>
</evidence>
<dbReference type="PROSITE" id="PS50262">
    <property type="entry name" value="G_PROTEIN_RECEP_F1_2"/>
    <property type="match status" value="1"/>
</dbReference>
<comment type="subcellular location">
    <subcellularLocation>
        <location evidence="1">Membrane</location>
        <topology evidence="1">Multi-pass membrane protein</topology>
    </subcellularLocation>
</comment>
<proteinExistence type="predicted"/>
<feature type="domain" description="G-protein coupled receptors family 1 profile" evidence="9">
    <location>
        <begin position="101"/>
        <end position="136"/>
    </location>
</feature>
<keyword evidence="11" id="KW-1185">Reference proteome</keyword>
<dbReference type="Proteomes" id="UP000762676">
    <property type="component" value="Unassembled WGS sequence"/>
</dbReference>
<dbReference type="GO" id="GO:0005886">
    <property type="term" value="C:plasma membrane"/>
    <property type="evidence" value="ECO:0007669"/>
    <property type="project" value="TreeGrafter"/>
</dbReference>
<comment type="caution">
    <text evidence="10">The sequence shown here is derived from an EMBL/GenBank/DDBJ whole genome shotgun (WGS) entry which is preliminary data.</text>
</comment>
<organism evidence="10 11">
    <name type="scientific">Elysia marginata</name>
    <dbReference type="NCBI Taxonomy" id="1093978"/>
    <lineage>
        <taxon>Eukaryota</taxon>
        <taxon>Metazoa</taxon>
        <taxon>Spiralia</taxon>
        <taxon>Lophotrochozoa</taxon>
        <taxon>Mollusca</taxon>
        <taxon>Gastropoda</taxon>
        <taxon>Heterobranchia</taxon>
        <taxon>Euthyneura</taxon>
        <taxon>Panpulmonata</taxon>
        <taxon>Sacoglossa</taxon>
        <taxon>Placobranchoidea</taxon>
        <taxon>Plakobranchidae</taxon>
        <taxon>Elysia</taxon>
    </lineage>
</organism>
<dbReference type="PANTHER" id="PTHR24243:SF208">
    <property type="entry name" value="PYROKININ-1 RECEPTOR"/>
    <property type="match status" value="1"/>
</dbReference>
<evidence type="ECO:0000256" key="1">
    <source>
        <dbReference type="ARBA" id="ARBA00004141"/>
    </source>
</evidence>
<name>A0AAV4J9A1_9GAST</name>
<evidence type="ECO:0000256" key="7">
    <source>
        <dbReference type="ARBA" id="ARBA00023224"/>
    </source>
</evidence>
<dbReference type="Pfam" id="PF00001">
    <property type="entry name" value="7tm_1"/>
    <property type="match status" value="1"/>
</dbReference>
<keyword evidence="2 8" id="KW-0812">Transmembrane</keyword>
<dbReference type="AlphaFoldDB" id="A0AAV4J9A1"/>
<evidence type="ECO:0000313" key="10">
    <source>
        <dbReference type="EMBL" id="GFS18052.1"/>
    </source>
</evidence>
<dbReference type="InterPro" id="IPR000276">
    <property type="entry name" value="GPCR_Rhodpsn"/>
</dbReference>
<feature type="transmembrane region" description="Helical" evidence="8">
    <location>
        <begin position="84"/>
        <end position="110"/>
    </location>
</feature>
<accession>A0AAV4J9A1</accession>
<evidence type="ECO:0000259" key="9">
    <source>
        <dbReference type="PROSITE" id="PS50262"/>
    </source>
</evidence>
<evidence type="ECO:0000256" key="3">
    <source>
        <dbReference type="ARBA" id="ARBA00022989"/>
    </source>
</evidence>
<evidence type="ECO:0000256" key="4">
    <source>
        <dbReference type="ARBA" id="ARBA00023040"/>
    </source>
</evidence>
<dbReference type="SUPFAM" id="SSF81321">
    <property type="entry name" value="Family A G protein-coupled receptor-like"/>
    <property type="match status" value="1"/>
</dbReference>
<keyword evidence="5 8" id="KW-0472">Membrane</keyword>
<keyword evidence="4" id="KW-0297">G-protein coupled receptor</keyword>
<feature type="transmembrane region" description="Helical" evidence="8">
    <location>
        <begin position="122"/>
        <end position="141"/>
    </location>
</feature>
<dbReference type="GO" id="GO:0008188">
    <property type="term" value="F:neuropeptide receptor activity"/>
    <property type="evidence" value="ECO:0007669"/>
    <property type="project" value="TreeGrafter"/>
</dbReference>
<gene>
    <name evidence="10" type="ORF">ElyMa_006838000</name>
</gene>
<dbReference type="Gene3D" id="1.20.1070.10">
    <property type="entry name" value="Rhodopsin 7-helix transmembrane proteins"/>
    <property type="match status" value="1"/>
</dbReference>
<reference evidence="10 11" key="1">
    <citation type="journal article" date="2021" name="Elife">
        <title>Chloroplast acquisition without the gene transfer in kleptoplastic sea slugs, Plakobranchus ocellatus.</title>
        <authorList>
            <person name="Maeda T."/>
            <person name="Takahashi S."/>
            <person name="Yoshida T."/>
            <person name="Shimamura S."/>
            <person name="Takaki Y."/>
            <person name="Nagai Y."/>
            <person name="Toyoda A."/>
            <person name="Suzuki Y."/>
            <person name="Arimoto A."/>
            <person name="Ishii H."/>
            <person name="Satoh N."/>
            <person name="Nishiyama T."/>
            <person name="Hasebe M."/>
            <person name="Maruyama T."/>
            <person name="Minagawa J."/>
            <person name="Obokata J."/>
            <person name="Shigenobu S."/>
        </authorList>
    </citation>
    <scope>NUCLEOTIDE SEQUENCE [LARGE SCALE GENOMIC DNA]</scope>
</reference>
<protein>
    <submittedName>
        <fullName evidence="10">Neuropeptide capa receptor</fullName>
    </submittedName>
</protein>
<evidence type="ECO:0000256" key="8">
    <source>
        <dbReference type="SAM" id="Phobius"/>
    </source>
</evidence>
<dbReference type="PANTHER" id="PTHR24243">
    <property type="entry name" value="G-PROTEIN COUPLED RECEPTOR"/>
    <property type="match status" value="1"/>
</dbReference>
<dbReference type="EMBL" id="BMAT01013679">
    <property type="protein sequence ID" value="GFS18052.1"/>
    <property type="molecule type" value="Genomic_DNA"/>
</dbReference>
<dbReference type="InterPro" id="IPR017452">
    <property type="entry name" value="GPCR_Rhodpsn_7TM"/>
</dbReference>
<keyword evidence="6 10" id="KW-0675">Receptor</keyword>
<evidence type="ECO:0000256" key="2">
    <source>
        <dbReference type="ARBA" id="ARBA00022692"/>
    </source>
</evidence>
<evidence type="ECO:0000256" key="6">
    <source>
        <dbReference type="ARBA" id="ARBA00023170"/>
    </source>
</evidence>